<evidence type="ECO:0000313" key="9">
    <source>
        <dbReference type="Proteomes" id="UP000435837"/>
    </source>
</evidence>
<comment type="catalytic activity">
    <reaction evidence="6">
        <text>UDP-N-acetyl-alpha-D-glucosamine + ATP = UDP-N-acetyl-alpha-D-glucosamine 3'-phosphate + ADP + H(+)</text>
        <dbReference type="Rhea" id="RHEA:32671"/>
        <dbReference type="ChEBI" id="CHEBI:15378"/>
        <dbReference type="ChEBI" id="CHEBI:30616"/>
        <dbReference type="ChEBI" id="CHEBI:57705"/>
        <dbReference type="ChEBI" id="CHEBI:64353"/>
        <dbReference type="ChEBI" id="CHEBI:456216"/>
        <dbReference type="EC" id="2.7.1.176"/>
    </reaction>
</comment>
<evidence type="ECO:0000256" key="6">
    <source>
        <dbReference type="ARBA" id="ARBA00048178"/>
    </source>
</evidence>
<dbReference type="EMBL" id="BLIN01000004">
    <property type="protein sequence ID" value="GFE07113.1"/>
    <property type="molecule type" value="Genomic_DNA"/>
</dbReference>
<dbReference type="GO" id="GO:0016301">
    <property type="term" value="F:kinase activity"/>
    <property type="evidence" value="ECO:0007669"/>
    <property type="project" value="InterPro"/>
</dbReference>
<organism evidence="8 9">
    <name type="scientific">Streptomyces caniferus</name>
    <dbReference type="NCBI Taxonomy" id="285557"/>
    <lineage>
        <taxon>Bacteria</taxon>
        <taxon>Bacillati</taxon>
        <taxon>Actinomycetota</taxon>
        <taxon>Actinomycetes</taxon>
        <taxon>Kitasatosporales</taxon>
        <taxon>Streptomycetaceae</taxon>
        <taxon>Streptomyces</taxon>
    </lineage>
</organism>
<dbReference type="InterPro" id="IPR027417">
    <property type="entry name" value="P-loop_NTPase"/>
</dbReference>
<dbReference type="RefSeq" id="WP_246295908.1">
    <property type="nucleotide sequence ID" value="NZ_BLIN01000004.1"/>
</dbReference>
<evidence type="ECO:0000256" key="5">
    <source>
        <dbReference type="ARBA" id="ARBA00032897"/>
    </source>
</evidence>
<reference evidence="8 9" key="1">
    <citation type="submission" date="2019-12" db="EMBL/GenBank/DDBJ databases">
        <title>Whole genome shotgun sequence of Streptomyces caniferus NBRC 15389.</title>
        <authorList>
            <person name="Ichikawa N."/>
            <person name="Kimura A."/>
            <person name="Kitahashi Y."/>
            <person name="Komaki H."/>
            <person name="Tamura T."/>
        </authorList>
    </citation>
    <scope>NUCLEOTIDE SEQUENCE [LARGE SCALE GENOMIC DNA]</scope>
    <source>
        <strain evidence="8 9">NBRC 15389</strain>
    </source>
</reference>
<gene>
    <name evidence="8" type="ORF">Scani_33810</name>
</gene>
<feature type="domain" description="Zeta toxin" evidence="7">
    <location>
        <begin position="322"/>
        <end position="511"/>
    </location>
</feature>
<proteinExistence type="inferred from homology"/>
<dbReference type="InterPro" id="IPR010488">
    <property type="entry name" value="Zeta_toxin_domain"/>
</dbReference>
<comment type="similarity">
    <text evidence="1">Belongs to the zeta toxin family.</text>
</comment>
<protein>
    <recommendedName>
        <fullName evidence="5">UDP-N-acetylglucosamine kinase</fullName>
        <ecNumber evidence="2">2.7.1.176</ecNumber>
    </recommendedName>
    <alternativeName>
        <fullName evidence="5">UDP-N-acetylglucosamine kinase</fullName>
    </alternativeName>
</protein>
<dbReference type="Pfam" id="PF06414">
    <property type="entry name" value="Zeta_toxin"/>
    <property type="match status" value="2"/>
</dbReference>
<dbReference type="AlphaFoldDB" id="A0A640S6L0"/>
<dbReference type="SUPFAM" id="SSF52540">
    <property type="entry name" value="P-loop containing nucleoside triphosphate hydrolases"/>
    <property type="match status" value="2"/>
</dbReference>
<name>A0A640S6L0_9ACTN</name>
<comment type="caution">
    <text evidence="8">The sequence shown here is derived from an EMBL/GenBank/DDBJ whole genome shotgun (WGS) entry which is preliminary data.</text>
</comment>
<dbReference type="Gene3D" id="3.40.50.300">
    <property type="entry name" value="P-loop containing nucleotide triphosphate hydrolases"/>
    <property type="match status" value="2"/>
</dbReference>
<evidence type="ECO:0000256" key="3">
    <source>
        <dbReference type="ARBA" id="ARBA00022741"/>
    </source>
</evidence>
<keyword evidence="4" id="KW-0067">ATP-binding</keyword>
<evidence type="ECO:0000256" key="1">
    <source>
        <dbReference type="ARBA" id="ARBA00009104"/>
    </source>
</evidence>
<dbReference type="GO" id="GO:0005524">
    <property type="term" value="F:ATP binding"/>
    <property type="evidence" value="ECO:0007669"/>
    <property type="project" value="UniProtKB-KW"/>
</dbReference>
<keyword evidence="3" id="KW-0547">Nucleotide-binding</keyword>
<evidence type="ECO:0000259" key="7">
    <source>
        <dbReference type="Pfam" id="PF06414"/>
    </source>
</evidence>
<sequence>MKDADVTPVVLSEHEHEEILASRILPTWTKDAVPQDQPVVVLVAGGPGSGKSTLIDLLHTVLDHRGGAVRVGRDLYKAAHPAYGELMRSDERTAGVKVRPDVLRWQAQVEEYVRRRRLDAVVETPLADPEQARAYRAAGYRVELVALATSPAVTQLSVLDRYLETGRYISWDNLDDCARRLRESVETIEAEQLAHRVMVVRRDLDVLYDNALTEQGRWRSPAGAHQALLAEWARPWTAPETWRFRRQVSGVQEQLHPAVATAQRRLAVAGGLERACALAEPVRRIAQPLTVPPGVDYHRLSADEHAFVFNELIVPSYLSHITAQDEPVVLYVMGAQGAGKTRTSRLLRRALHRRRPTRIEGGMFKAMHPDYRRLLQEQPRTASARIRADYRAWQDQAEAYVRARRGDLLIEIAPDSVGHLIDSARRHHRAGYRVELIVLATRAADSRLGTATRCAEVARLGGTPRFTSAAGHDATFHVLADVLRAAEGEPHTVDSVSVIRRDLSAVYRNERTPDGTWARPPLGGHALEAAQQLPYTPAEAGQFLATLQRVQAELPQYRSDLVEIAALARPLMPAHLQPRTLASTRTSAPLPVPLHQGPGYWPPSSLARAA</sequence>
<dbReference type="EC" id="2.7.1.176" evidence="2"/>
<evidence type="ECO:0000256" key="2">
    <source>
        <dbReference type="ARBA" id="ARBA00011963"/>
    </source>
</evidence>
<dbReference type="Proteomes" id="UP000435837">
    <property type="component" value="Unassembled WGS sequence"/>
</dbReference>
<evidence type="ECO:0000256" key="4">
    <source>
        <dbReference type="ARBA" id="ARBA00022840"/>
    </source>
</evidence>
<accession>A0A640S6L0</accession>
<feature type="domain" description="Zeta toxin" evidence="7">
    <location>
        <begin position="32"/>
        <end position="212"/>
    </location>
</feature>
<evidence type="ECO:0000313" key="8">
    <source>
        <dbReference type="EMBL" id="GFE07113.1"/>
    </source>
</evidence>